<dbReference type="PANTHER" id="PTHR43364">
    <property type="entry name" value="NADH-SPECIFIC METHYLGLYOXAL REDUCTASE-RELATED"/>
    <property type="match status" value="1"/>
</dbReference>
<keyword evidence="1" id="KW-0560">Oxidoreductase</keyword>
<evidence type="ECO:0000313" key="4">
    <source>
        <dbReference type="Proteomes" id="UP000214746"/>
    </source>
</evidence>
<organism evidence="3 4">
    <name type="scientific">Paenibacillus xerothermodurans</name>
    <dbReference type="NCBI Taxonomy" id="1977292"/>
    <lineage>
        <taxon>Bacteria</taxon>
        <taxon>Bacillati</taxon>
        <taxon>Bacillota</taxon>
        <taxon>Bacilli</taxon>
        <taxon>Bacillales</taxon>
        <taxon>Paenibacillaceae</taxon>
        <taxon>Paenibacillus</taxon>
    </lineage>
</organism>
<accession>A0A2W1NF94</accession>
<dbReference type="OrthoDB" id="9773828at2"/>
<keyword evidence="4" id="KW-1185">Reference proteome</keyword>
<dbReference type="Pfam" id="PF00248">
    <property type="entry name" value="Aldo_ket_red"/>
    <property type="match status" value="1"/>
</dbReference>
<dbReference type="InterPro" id="IPR023210">
    <property type="entry name" value="NADP_OxRdtase_dom"/>
</dbReference>
<reference evidence="3" key="1">
    <citation type="submission" date="2018-06" db="EMBL/GenBank/DDBJ databases">
        <title>Paenibacillus xerothermodurans sp. nov. an extremely dry heat resistant spore forming bacterium isolated from the soil of Cape Canaveral, Florida.</title>
        <authorList>
            <person name="Seuylemezian A."/>
            <person name="Kaur N."/>
            <person name="Patil P."/>
            <person name="Patil P."/>
            <person name="Mayilraj S."/>
            <person name="Vaishampayan P."/>
        </authorList>
    </citation>
    <scope>NUCLEOTIDE SEQUENCE [LARGE SCALE GENOMIC DNA]</scope>
    <source>
        <strain evidence="3">ATCC 27380</strain>
    </source>
</reference>
<evidence type="ECO:0000259" key="2">
    <source>
        <dbReference type="Pfam" id="PF00248"/>
    </source>
</evidence>
<dbReference type="Proteomes" id="UP000214746">
    <property type="component" value="Unassembled WGS sequence"/>
</dbReference>
<sequence length="127" mass="14393">MLEFWQCASPLWHSRQSHSRESIRLIHHAYDLGINLIDNANRYTGGVAEEIHGRAMKGRRTDFVVATKLVKRVGHRPNDEGLSRVHIMQEVENILRRLDTDYVDLLQAHDCGLGHAAGRNAACLLTT</sequence>
<dbReference type="InterPro" id="IPR050523">
    <property type="entry name" value="AKR_Detox_Biosynth"/>
</dbReference>
<evidence type="ECO:0000313" key="3">
    <source>
        <dbReference type="EMBL" id="PZE21741.1"/>
    </source>
</evidence>
<evidence type="ECO:0000256" key="1">
    <source>
        <dbReference type="ARBA" id="ARBA00023002"/>
    </source>
</evidence>
<proteinExistence type="predicted"/>
<gene>
    <name evidence="3" type="ORF">CBW46_004820</name>
</gene>
<dbReference type="GO" id="GO:0016491">
    <property type="term" value="F:oxidoreductase activity"/>
    <property type="evidence" value="ECO:0007669"/>
    <property type="project" value="UniProtKB-KW"/>
</dbReference>
<dbReference type="Gene3D" id="3.20.20.100">
    <property type="entry name" value="NADP-dependent oxidoreductase domain"/>
    <property type="match status" value="1"/>
</dbReference>
<dbReference type="PANTHER" id="PTHR43364:SF4">
    <property type="entry name" value="NAD(P)-LINKED OXIDOREDUCTASE SUPERFAMILY PROTEIN"/>
    <property type="match status" value="1"/>
</dbReference>
<dbReference type="InterPro" id="IPR036812">
    <property type="entry name" value="NAD(P)_OxRdtase_dom_sf"/>
</dbReference>
<dbReference type="RefSeq" id="WP_089198882.1">
    <property type="nucleotide sequence ID" value="NZ_NHRJ02000002.1"/>
</dbReference>
<dbReference type="EMBL" id="NHRJ02000002">
    <property type="protein sequence ID" value="PZE21741.1"/>
    <property type="molecule type" value="Genomic_DNA"/>
</dbReference>
<protein>
    <submittedName>
        <fullName evidence="3">Aldo/keto reductase</fullName>
    </submittedName>
</protein>
<feature type="domain" description="NADP-dependent oxidoreductase" evidence="2">
    <location>
        <begin position="14"/>
        <end position="110"/>
    </location>
</feature>
<name>A0A2W1NF94_PAEXE</name>
<comment type="caution">
    <text evidence="3">The sequence shown here is derived from an EMBL/GenBank/DDBJ whole genome shotgun (WGS) entry which is preliminary data.</text>
</comment>
<dbReference type="SUPFAM" id="SSF51430">
    <property type="entry name" value="NAD(P)-linked oxidoreductase"/>
    <property type="match status" value="1"/>
</dbReference>
<dbReference type="GO" id="GO:0005829">
    <property type="term" value="C:cytosol"/>
    <property type="evidence" value="ECO:0007669"/>
    <property type="project" value="TreeGrafter"/>
</dbReference>
<dbReference type="AlphaFoldDB" id="A0A2W1NF94"/>